<dbReference type="PROSITE" id="PS51186">
    <property type="entry name" value="GNAT"/>
    <property type="match status" value="1"/>
</dbReference>
<organism evidence="2 3">
    <name type="scientific">Amycolatopsis acidicola</name>
    <dbReference type="NCBI Taxonomy" id="2596893"/>
    <lineage>
        <taxon>Bacteria</taxon>
        <taxon>Bacillati</taxon>
        <taxon>Actinomycetota</taxon>
        <taxon>Actinomycetes</taxon>
        <taxon>Pseudonocardiales</taxon>
        <taxon>Pseudonocardiaceae</taxon>
        <taxon>Amycolatopsis</taxon>
    </lineage>
</organism>
<dbReference type="InterPro" id="IPR016181">
    <property type="entry name" value="Acyl_CoA_acyltransferase"/>
</dbReference>
<accession>A0A5N0ULJ6</accession>
<name>A0A5N0ULJ6_9PSEU</name>
<dbReference type="RefSeq" id="WP_144756823.1">
    <property type="nucleotide sequence ID" value="NZ_VMNW02000112.1"/>
</dbReference>
<dbReference type="Proteomes" id="UP000319769">
    <property type="component" value="Unassembled WGS sequence"/>
</dbReference>
<sequence>MSEELATSHHIRAAGLTRVDDRLLALKELATAEPRARTVVEASNRDRFVRVLLAGYDAAGTVAEFIEAEHRSPRVRAFFAMADGSPIAAAAMTVHGDAAVLGGASTLPTHRRQGAQTDLIRHRLNKAAEAGATLAVATARPASASAANLARAGFRLMRQVAFSAL</sequence>
<dbReference type="Gene3D" id="3.40.630.30">
    <property type="match status" value="1"/>
</dbReference>
<reference evidence="2" key="1">
    <citation type="submission" date="2019-09" db="EMBL/GenBank/DDBJ databases">
        <authorList>
            <person name="Teo W.F.A."/>
            <person name="Duangmal K."/>
        </authorList>
    </citation>
    <scope>NUCLEOTIDE SEQUENCE [LARGE SCALE GENOMIC DNA]</scope>
    <source>
        <strain evidence="2">K81G1</strain>
    </source>
</reference>
<protein>
    <submittedName>
        <fullName evidence="2">GNAT family N-acetyltransferase</fullName>
    </submittedName>
</protein>
<dbReference type="EMBL" id="VMNW02000112">
    <property type="protein sequence ID" value="KAA9150785.1"/>
    <property type="molecule type" value="Genomic_DNA"/>
</dbReference>
<gene>
    <name evidence="2" type="ORF">FPZ12_040415</name>
</gene>
<proteinExistence type="predicted"/>
<evidence type="ECO:0000259" key="1">
    <source>
        <dbReference type="PROSITE" id="PS51186"/>
    </source>
</evidence>
<dbReference type="GO" id="GO:0016747">
    <property type="term" value="F:acyltransferase activity, transferring groups other than amino-acyl groups"/>
    <property type="evidence" value="ECO:0007669"/>
    <property type="project" value="InterPro"/>
</dbReference>
<evidence type="ECO:0000313" key="2">
    <source>
        <dbReference type="EMBL" id="KAA9150785.1"/>
    </source>
</evidence>
<dbReference type="InterPro" id="IPR000182">
    <property type="entry name" value="GNAT_dom"/>
</dbReference>
<dbReference type="OrthoDB" id="4942342at2"/>
<evidence type="ECO:0000313" key="3">
    <source>
        <dbReference type="Proteomes" id="UP000319769"/>
    </source>
</evidence>
<dbReference type="AlphaFoldDB" id="A0A5N0ULJ6"/>
<dbReference type="SUPFAM" id="SSF55729">
    <property type="entry name" value="Acyl-CoA N-acyltransferases (Nat)"/>
    <property type="match status" value="1"/>
</dbReference>
<comment type="caution">
    <text evidence="2">The sequence shown here is derived from an EMBL/GenBank/DDBJ whole genome shotgun (WGS) entry which is preliminary data.</text>
</comment>
<feature type="domain" description="N-acetyltransferase" evidence="1">
    <location>
        <begin position="34"/>
        <end position="165"/>
    </location>
</feature>
<dbReference type="Pfam" id="PF00583">
    <property type="entry name" value="Acetyltransf_1"/>
    <property type="match status" value="1"/>
</dbReference>
<keyword evidence="3" id="KW-1185">Reference proteome</keyword>